<evidence type="ECO:0000313" key="2">
    <source>
        <dbReference type="Proteomes" id="UP000324222"/>
    </source>
</evidence>
<gene>
    <name evidence="1" type="ORF">E2C01_032586</name>
</gene>
<reference evidence="1 2" key="1">
    <citation type="submission" date="2019-05" db="EMBL/GenBank/DDBJ databases">
        <title>Another draft genome of Portunus trituberculatus and its Hox gene families provides insights of decapod evolution.</title>
        <authorList>
            <person name="Jeong J.-H."/>
            <person name="Song I."/>
            <person name="Kim S."/>
            <person name="Choi T."/>
            <person name="Kim D."/>
            <person name="Ryu S."/>
            <person name="Kim W."/>
        </authorList>
    </citation>
    <scope>NUCLEOTIDE SEQUENCE [LARGE SCALE GENOMIC DNA]</scope>
    <source>
        <tissue evidence="1">Muscle</tissue>
    </source>
</reference>
<evidence type="ECO:0000313" key="1">
    <source>
        <dbReference type="EMBL" id="MPC39067.1"/>
    </source>
</evidence>
<protein>
    <submittedName>
        <fullName evidence="1">Uncharacterized protein</fullName>
    </submittedName>
</protein>
<keyword evidence="2" id="KW-1185">Reference proteome</keyword>
<dbReference type="Proteomes" id="UP000324222">
    <property type="component" value="Unassembled WGS sequence"/>
</dbReference>
<sequence>MKKYCVSERDHCPIPCAEPRWQTTVGYHKDQSTSSYHREHNCRSHFSASEIEMPSSISALVQPWWAAYF</sequence>
<dbReference type="AlphaFoldDB" id="A0A5B7F0N3"/>
<dbReference type="EMBL" id="VSRR010004249">
    <property type="protein sequence ID" value="MPC39067.1"/>
    <property type="molecule type" value="Genomic_DNA"/>
</dbReference>
<comment type="caution">
    <text evidence="1">The sequence shown here is derived from an EMBL/GenBank/DDBJ whole genome shotgun (WGS) entry which is preliminary data.</text>
</comment>
<proteinExistence type="predicted"/>
<organism evidence="1 2">
    <name type="scientific">Portunus trituberculatus</name>
    <name type="common">Swimming crab</name>
    <name type="synonym">Neptunus trituberculatus</name>
    <dbReference type="NCBI Taxonomy" id="210409"/>
    <lineage>
        <taxon>Eukaryota</taxon>
        <taxon>Metazoa</taxon>
        <taxon>Ecdysozoa</taxon>
        <taxon>Arthropoda</taxon>
        <taxon>Crustacea</taxon>
        <taxon>Multicrustacea</taxon>
        <taxon>Malacostraca</taxon>
        <taxon>Eumalacostraca</taxon>
        <taxon>Eucarida</taxon>
        <taxon>Decapoda</taxon>
        <taxon>Pleocyemata</taxon>
        <taxon>Brachyura</taxon>
        <taxon>Eubrachyura</taxon>
        <taxon>Portunoidea</taxon>
        <taxon>Portunidae</taxon>
        <taxon>Portuninae</taxon>
        <taxon>Portunus</taxon>
    </lineage>
</organism>
<name>A0A5B7F0N3_PORTR</name>
<accession>A0A5B7F0N3</accession>